<dbReference type="EMBL" id="NKCK01000461">
    <property type="protein sequence ID" value="RSL81533.1"/>
    <property type="molecule type" value="Genomic_DNA"/>
</dbReference>
<gene>
    <name evidence="1" type="ORF">CEP52_017174</name>
</gene>
<sequence>MAASGLGIAAQLPYLQQLIYQYNRRKSTNSSNPHELAETIKEMLNHALEDDTLDDGYILTISIYIEHIPNGVSISPRATIFKGSPDWDKIIWEEAAGNDSFCVTWNQEDLAGNCASTSRQ</sequence>
<dbReference type="AlphaFoldDB" id="A0A428RVF4"/>
<organism evidence="1 2">
    <name type="scientific">Fusarium oligoseptatum</name>
    <dbReference type="NCBI Taxonomy" id="2604345"/>
    <lineage>
        <taxon>Eukaryota</taxon>
        <taxon>Fungi</taxon>
        <taxon>Dikarya</taxon>
        <taxon>Ascomycota</taxon>
        <taxon>Pezizomycotina</taxon>
        <taxon>Sordariomycetes</taxon>
        <taxon>Hypocreomycetidae</taxon>
        <taxon>Hypocreales</taxon>
        <taxon>Nectriaceae</taxon>
        <taxon>Fusarium</taxon>
        <taxon>Fusarium solani species complex</taxon>
    </lineage>
</organism>
<evidence type="ECO:0000313" key="2">
    <source>
        <dbReference type="Proteomes" id="UP000287144"/>
    </source>
</evidence>
<keyword evidence="2" id="KW-1185">Reference proteome</keyword>
<dbReference type="STRING" id="1325735.A0A428RVF4"/>
<comment type="caution">
    <text evidence="1">The sequence shown here is derived from an EMBL/GenBank/DDBJ whole genome shotgun (WGS) entry which is preliminary data.</text>
</comment>
<protein>
    <submittedName>
        <fullName evidence="1">Uncharacterized protein</fullName>
    </submittedName>
</protein>
<evidence type="ECO:0000313" key="1">
    <source>
        <dbReference type="EMBL" id="RSL81533.1"/>
    </source>
</evidence>
<accession>A0A428RVF4</accession>
<reference evidence="1 2" key="1">
    <citation type="submission" date="2017-06" db="EMBL/GenBank/DDBJ databases">
        <title>Comparative genomic analysis of Ambrosia Fusariam Clade fungi.</title>
        <authorList>
            <person name="Stajich J.E."/>
            <person name="Carrillo J."/>
            <person name="Kijimoto T."/>
            <person name="Eskalen A."/>
            <person name="O'Donnell K."/>
            <person name="Kasson M."/>
        </authorList>
    </citation>
    <scope>NUCLEOTIDE SEQUENCE [LARGE SCALE GENOMIC DNA]</scope>
    <source>
        <strain evidence="1 2">NRRL62579</strain>
    </source>
</reference>
<name>A0A428RVF4_9HYPO</name>
<proteinExistence type="predicted"/>
<dbReference type="Proteomes" id="UP000287144">
    <property type="component" value="Unassembled WGS sequence"/>
</dbReference>